<name>A0A4Y6UWW4_SACBS</name>
<dbReference type="PANTHER" id="PTHR34227">
    <property type="entry name" value="CHAPERONE PROTEIN YCDY"/>
    <property type="match status" value="1"/>
</dbReference>
<dbReference type="Gene3D" id="1.10.3480.10">
    <property type="entry name" value="TorD-like"/>
    <property type="match status" value="1"/>
</dbReference>
<dbReference type="OrthoDB" id="9795302at2"/>
<organism evidence="2 3">
    <name type="scientific">Saccharibacillus brassicae</name>
    <dbReference type="NCBI Taxonomy" id="2583377"/>
    <lineage>
        <taxon>Bacteria</taxon>
        <taxon>Bacillati</taxon>
        <taxon>Bacillota</taxon>
        <taxon>Bacilli</taxon>
        <taxon>Bacillales</taxon>
        <taxon>Paenibacillaceae</taxon>
        <taxon>Saccharibacillus</taxon>
    </lineage>
</organism>
<dbReference type="Proteomes" id="UP000316968">
    <property type="component" value="Chromosome"/>
</dbReference>
<gene>
    <name evidence="2" type="ORF">FFV09_08670</name>
</gene>
<keyword evidence="3" id="KW-1185">Reference proteome</keyword>
<sequence length="252" mass="28890">MDLSCIFFGGRFLRSDGTSRAPISARRFKLMTTAMMEKQGSAVHGDEHWAQTRLTLYQLLSEFIIYKPSVHLTMKWRRKLEHTLWNDGAFLRFRSILAELEPSSLRPYCTAQAREYERLICRRRGSGIPLRESGYVRVEAGLAACRAGAAYDRAGVTLNRTSGEKDDELSVELEFMAVLAERMIEGVRSRGERERLARMQLEFVQRHLLTWIPSFCEEMRAGTVSPLYLNLCAMLEAVLLFDRAWLSARVGD</sequence>
<evidence type="ECO:0000256" key="1">
    <source>
        <dbReference type="ARBA" id="ARBA00023186"/>
    </source>
</evidence>
<dbReference type="SUPFAM" id="SSF89155">
    <property type="entry name" value="TorD-like"/>
    <property type="match status" value="1"/>
</dbReference>
<dbReference type="KEGG" id="saca:FFV09_08670"/>
<dbReference type="InterPro" id="IPR050289">
    <property type="entry name" value="TorD/DmsD_chaperones"/>
</dbReference>
<keyword evidence="1" id="KW-0143">Chaperone</keyword>
<dbReference type="AlphaFoldDB" id="A0A4Y6UWW4"/>
<reference evidence="2 3" key="1">
    <citation type="submission" date="2019-06" db="EMBL/GenBank/DDBJ databases">
        <title>Saccharibacillus brassicae sp. nov., an endophytic bacterium isolated from Chinese cabbage seeds (Brassica pekinensis).</title>
        <authorList>
            <person name="Jiang L."/>
            <person name="Lee J."/>
            <person name="Kim S.W."/>
        </authorList>
    </citation>
    <scope>NUCLEOTIDE SEQUENCE [LARGE SCALE GENOMIC DNA]</scope>
    <source>
        <strain evidence="3">KCTC 43072 / ATSA2</strain>
    </source>
</reference>
<evidence type="ECO:0000313" key="2">
    <source>
        <dbReference type="EMBL" id="QDH20916.1"/>
    </source>
</evidence>
<protein>
    <submittedName>
        <fullName evidence="2">Molecular chaperone TorD family protein</fullName>
    </submittedName>
</protein>
<dbReference type="EMBL" id="CP041217">
    <property type="protein sequence ID" value="QDH20916.1"/>
    <property type="molecule type" value="Genomic_DNA"/>
</dbReference>
<evidence type="ECO:0000313" key="3">
    <source>
        <dbReference type="Proteomes" id="UP000316968"/>
    </source>
</evidence>
<accession>A0A4Y6UWW4</accession>
<dbReference type="Pfam" id="PF02613">
    <property type="entry name" value="Nitrate_red_del"/>
    <property type="match status" value="1"/>
</dbReference>
<dbReference type="InterPro" id="IPR036411">
    <property type="entry name" value="TorD-like_sf"/>
</dbReference>
<dbReference type="InterPro" id="IPR020945">
    <property type="entry name" value="DMSO/NO3_reduct_chaperone"/>
</dbReference>
<dbReference type="PANTHER" id="PTHR34227:SF1">
    <property type="entry name" value="DIMETHYL SULFOXIDE REDUCTASE CHAPERONE-RELATED"/>
    <property type="match status" value="1"/>
</dbReference>
<proteinExistence type="predicted"/>